<evidence type="ECO:0000256" key="5">
    <source>
        <dbReference type="ARBA" id="ARBA00023001"/>
    </source>
</evidence>
<dbReference type="PANTHER" id="PTHR34142">
    <property type="entry name" value="ENDO-BETA-1,4-GLUCANASE A"/>
    <property type="match status" value="1"/>
</dbReference>
<feature type="domain" description="Fibronectin type-III" evidence="10">
    <location>
        <begin position="380"/>
        <end position="470"/>
    </location>
</feature>
<evidence type="ECO:0000313" key="13">
    <source>
        <dbReference type="Proteomes" id="UP000606653"/>
    </source>
</evidence>
<feature type="domain" description="CBM3" evidence="11">
    <location>
        <begin position="480"/>
        <end position="630"/>
    </location>
</feature>
<dbReference type="InterPro" id="IPR003961">
    <property type="entry name" value="FN3_dom"/>
</dbReference>
<keyword evidence="4 9" id="KW-0378">Hydrolase</keyword>
<proteinExistence type="inferred from homology"/>
<dbReference type="PANTHER" id="PTHR34142:SF1">
    <property type="entry name" value="GLYCOSIDE HYDROLASE FAMILY 5 DOMAIN-CONTAINING PROTEIN"/>
    <property type="match status" value="1"/>
</dbReference>
<evidence type="ECO:0000256" key="4">
    <source>
        <dbReference type="ARBA" id="ARBA00022801"/>
    </source>
</evidence>
<comment type="caution">
    <text evidence="12">The sequence shown here is derived from an EMBL/GenBank/DDBJ whole genome shotgun (WGS) entry which is preliminary data.</text>
</comment>
<keyword evidence="6 9" id="KW-0119">Carbohydrate metabolism</keyword>
<name>A0ABQ2L7S5_9BACL</name>
<gene>
    <name evidence="12" type="ORF">GCM10010969_33500</name>
</gene>
<dbReference type="InterPro" id="IPR008965">
    <property type="entry name" value="CBM2/CBM3_carb-bd_dom_sf"/>
</dbReference>
<evidence type="ECO:0000256" key="6">
    <source>
        <dbReference type="ARBA" id="ARBA00023277"/>
    </source>
</evidence>
<accession>A0ABQ2L7S5</accession>
<dbReference type="InterPro" id="IPR017853">
    <property type="entry name" value="GH"/>
</dbReference>
<dbReference type="InterPro" id="IPR018087">
    <property type="entry name" value="Glyco_hydro_5_CS"/>
</dbReference>
<dbReference type="Gene3D" id="3.20.20.80">
    <property type="entry name" value="Glycosidases"/>
    <property type="match status" value="1"/>
</dbReference>
<dbReference type="InterPro" id="IPR001547">
    <property type="entry name" value="Glyco_hydro_5"/>
</dbReference>
<dbReference type="SMART" id="SM01067">
    <property type="entry name" value="CBM_3"/>
    <property type="match status" value="1"/>
</dbReference>
<evidence type="ECO:0000256" key="1">
    <source>
        <dbReference type="ARBA" id="ARBA00000966"/>
    </source>
</evidence>
<organism evidence="12 13">
    <name type="scientific">Saccharibacillus kuerlensis</name>
    <dbReference type="NCBI Taxonomy" id="459527"/>
    <lineage>
        <taxon>Bacteria</taxon>
        <taxon>Bacillati</taxon>
        <taxon>Bacillota</taxon>
        <taxon>Bacilli</taxon>
        <taxon>Bacillales</taxon>
        <taxon>Paenibacillaceae</taxon>
        <taxon>Saccharibacillus</taxon>
    </lineage>
</organism>
<keyword evidence="8 9" id="KW-0624">Polysaccharide degradation</keyword>
<dbReference type="InterPro" id="IPR036966">
    <property type="entry name" value="CBM3_sf"/>
</dbReference>
<dbReference type="RefSeq" id="WP_018977433.1">
    <property type="nucleotide sequence ID" value="NZ_BMLN01000011.1"/>
</dbReference>
<sequence>MSNRLWIKGFSLLLACLLIAVLAAGAGSGNRVSAKELSAPLKSSQKQGTKSLISVRAASTAQASSFVDTHGQLSVKNGKLTDALGSPVQLKGMSSHGIQWFGGYVNKESMKWLRDDWGLNVFRVAMYTEADGYISNPALKNKVKEAVDAAIDLGVYVIVDWHILSDGDPNKYKTQSKAFFREMAQTYGDTPNIIYEIANEPNGNVNWQNQIKPYAEEVIATIRAEDPNNPIIVGTGTWSQDIHDAAASPLKASNVLYAVHFYAGTHGAWLRDRVDAAMNKGLAVFVSEWGTSDASGNGGPFLAQSKEWTDFMADRGISWTNWSLADKQEASAALAPGASLTGGWTQAQLTASGKFVREQMRLGSANTGGTAPTPIPSLQLPAQVQGLTAAAGSAKVTLKWNAVSGADTYMVKRAEGGGTYSILQKGVTQTSFIDSTAVNGKTYRYKVGAVNAKGAGVDSAEVSAKPAASGGSPVTPPSTGSGDLKLLYRIMDTNASDNALRPIFNIHNTGSSSVDLKNVKIRYYYTNEGAGGQNYFCDWAQVGAKNVKAAFGRTAGSPAGATDYVELSFVSGSIPAGGESGEIQSRIHKADWSNYDETNDYSYKADQTEFGEWNRVVLYINGERVYGIEP</sequence>
<dbReference type="InterPro" id="IPR013783">
    <property type="entry name" value="Ig-like_fold"/>
</dbReference>
<keyword evidence="3" id="KW-0732">Signal</keyword>
<evidence type="ECO:0000259" key="11">
    <source>
        <dbReference type="PROSITE" id="PS51172"/>
    </source>
</evidence>
<evidence type="ECO:0000313" key="12">
    <source>
        <dbReference type="EMBL" id="GGO06274.1"/>
    </source>
</evidence>
<dbReference type="PROSITE" id="PS50853">
    <property type="entry name" value="FN3"/>
    <property type="match status" value="1"/>
</dbReference>
<dbReference type="EMBL" id="BMLN01000011">
    <property type="protein sequence ID" value="GGO06274.1"/>
    <property type="molecule type" value="Genomic_DNA"/>
</dbReference>
<dbReference type="Gene3D" id="2.60.40.10">
    <property type="entry name" value="Immunoglobulins"/>
    <property type="match status" value="1"/>
</dbReference>
<protein>
    <recommendedName>
        <fullName evidence="9">Endoglucanase</fullName>
        <ecNumber evidence="9">3.2.1.4</ecNumber>
    </recommendedName>
</protein>
<evidence type="ECO:0000256" key="7">
    <source>
        <dbReference type="ARBA" id="ARBA00023295"/>
    </source>
</evidence>
<dbReference type="PROSITE" id="PS00659">
    <property type="entry name" value="GLYCOSYL_HYDROL_F5"/>
    <property type="match status" value="1"/>
</dbReference>
<dbReference type="SUPFAM" id="SSF51445">
    <property type="entry name" value="(Trans)glycosidases"/>
    <property type="match status" value="1"/>
</dbReference>
<evidence type="ECO:0000256" key="8">
    <source>
        <dbReference type="ARBA" id="ARBA00023326"/>
    </source>
</evidence>
<keyword evidence="5 9" id="KW-0136">Cellulose degradation</keyword>
<dbReference type="Pfam" id="PF00150">
    <property type="entry name" value="Cellulase"/>
    <property type="match status" value="1"/>
</dbReference>
<reference evidence="13" key="1">
    <citation type="journal article" date="2019" name="Int. J. Syst. Evol. Microbiol.">
        <title>The Global Catalogue of Microorganisms (GCM) 10K type strain sequencing project: providing services to taxonomists for standard genome sequencing and annotation.</title>
        <authorList>
            <consortium name="The Broad Institute Genomics Platform"/>
            <consortium name="The Broad Institute Genome Sequencing Center for Infectious Disease"/>
            <person name="Wu L."/>
            <person name="Ma J."/>
        </authorList>
    </citation>
    <scope>NUCLEOTIDE SEQUENCE [LARGE SCALE GENOMIC DNA]</scope>
    <source>
        <strain evidence="13">CGMCC 1.6964</strain>
    </source>
</reference>
<dbReference type="EC" id="3.2.1.4" evidence="9"/>
<dbReference type="Proteomes" id="UP000606653">
    <property type="component" value="Unassembled WGS sequence"/>
</dbReference>
<evidence type="ECO:0000256" key="3">
    <source>
        <dbReference type="ARBA" id="ARBA00022729"/>
    </source>
</evidence>
<dbReference type="SUPFAM" id="SSF49384">
    <property type="entry name" value="Carbohydrate-binding domain"/>
    <property type="match status" value="1"/>
</dbReference>
<evidence type="ECO:0000256" key="2">
    <source>
        <dbReference type="ARBA" id="ARBA00005641"/>
    </source>
</evidence>
<dbReference type="Gene3D" id="2.60.40.710">
    <property type="entry name" value="Endoglucanase-like"/>
    <property type="match status" value="1"/>
</dbReference>
<keyword evidence="7 9" id="KW-0326">Glycosidase</keyword>
<dbReference type="InterPro" id="IPR036116">
    <property type="entry name" value="FN3_sf"/>
</dbReference>
<comment type="similarity">
    <text evidence="2 9">Belongs to the glycosyl hydrolase 5 (cellulase A) family.</text>
</comment>
<dbReference type="InterPro" id="IPR001956">
    <property type="entry name" value="CBM3"/>
</dbReference>
<comment type="catalytic activity">
    <reaction evidence="1 9">
        <text>Endohydrolysis of (1-&gt;4)-beta-D-glucosidic linkages in cellulose, lichenin and cereal beta-D-glucans.</text>
        <dbReference type="EC" id="3.2.1.4"/>
    </reaction>
</comment>
<dbReference type="PROSITE" id="PS51172">
    <property type="entry name" value="CBM3"/>
    <property type="match status" value="1"/>
</dbReference>
<keyword evidence="13" id="KW-1185">Reference proteome</keyword>
<dbReference type="Pfam" id="PF00942">
    <property type="entry name" value="CBM_3"/>
    <property type="match status" value="1"/>
</dbReference>
<evidence type="ECO:0000256" key="9">
    <source>
        <dbReference type="RuleBase" id="RU361153"/>
    </source>
</evidence>
<dbReference type="SUPFAM" id="SSF49265">
    <property type="entry name" value="Fibronectin type III"/>
    <property type="match status" value="1"/>
</dbReference>
<evidence type="ECO:0000259" key="10">
    <source>
        <dbReference type="PROSITE" id="PS50853"/>
    </source>
</evidence>